<dbReference type="AlphaFoldDB" id="A0A934I5R6"/>
<dbReference type="Pfam" id="PF13280">
    <property type="entry name" value="WYL"/>
    <property type="match status" value="1"/>
</dbReference>
<evidence type="ECO:0000313" key="3">
    <source>
        <dbReference type="Proteomes" id="UP000645966"/>
    </source>
</evidence>
<dbReference type="RefSeq" id="WP_198737910.1">
    <property type="nucleotide sequence ID" value="NZ_JAEIOS010000011.1"/>
</dbReference>
<name>A0A934I5R6_9CORY</name>
<organism evidence="2 3">
    <name type="scientific">Corynebacterium meridianum</name>
    <dbReference type="NCBI Taxonomy" id="2765363"/>
    <lineage>
        <taxon>Bacteria</taxon>
        <taxon>Bacillati</taxon>
        <taxon>Actinomycetota</taxon>
        <taxon>Actinomycetes</taxon>
        <taxon>Mycobacteriales</taxon>
        <taxon>Corynebacteriaceae</taxon>
        <taxon>Corynebacterium</taxon>
    </lineage>
</organism>
<keyword evidence="3" id="KW-1185">Reference proteome</keyword>
<proteinExistence type="predicted"/>
<dbReference type="EMBL" id="JAEIOS010000011">
    <property type="protein sequence ID" value="MBI8988869.1"/>
    <property type="molecule type" value="Genomic_DNA"/>
</dbReference>
<gene>
    <name evidence="2" type="ORF">JDV75_03725</name>
</gene>
<dbReference type="InterPro" id="IPR026881">
    <property type="entry name" value="WYL_dom"/>
</dbReference>
<feature type="domain" description="WYL" evidence="1">
    <location>
        <begin position="155"/>
        <end position="222"/>
    </location>
</feature>
<dbReference type="Proteomes" id="UP000645966">
    <property type="component" value="Unassembled WGS sequence"/>
</dbReference>
<dbReference type="InterPro" id="IPR051534">
    <property type="entry name" value="CBASS_pafABC_assoc_protein"/>
</dbReference>
<sequence length="330" mass="35887">MTKKDEALERLINLTFAFLDAEQNGGRRLLTASWVRDNVAGYAGRSEDASRRMFNRDLGVLRAAGVPVEIVANPDDPGQTGYRLQSEEYSLPEVSFTPAEATVLALAGDMGLGRRLAAFAQSGWTKLAAAGASRELGAVPVVSMLNDTAHLGPQTLDTILGACRNRRRIRFTYSRGPVGGAVTRTMDPWGLVSHRDRLYIVGHDADREAVRSFRITRITDIRESGPATHPNPGGVDLQDLVARSLRRGRDVIDARFRTTSGSAGELTRTAELLDDGVHVLRNVERDWFIRTAAAHAPQVVVIGPEDVRLAVIETLSRVAGMHSAENGESV</sequence>
<dbReference type="PROSITE" id="PS52050">
    <property type="entry name" value="WYL"/>
    <property type="match status" value="1"/>
</dbReference>
<evidence type="ECO:0000259" key="1">
    <source>
        <dbReference type="Pfam" id="PF13280"/>
    </source>
</evidence>
<evidence type="ECO:0000313" key="2">
    <source>
        <dbReference type="EMBL" id="MBI8988869.1"/>
    </source>
</evidence>
<dbReference type="PANTHER" id="PTHR34580:SF3">
    <property type="entry name" value="PROTEIN PAFB"/>
    <property type="match status" value="1"/>
</dbReference>
<accession>A0A934I5R6</accession>
<comment type="caution">
    <text evidence="2">The sequence shown here is derived from an EMBL/GenBank/DDBJ whole genome shotgun (WGS) entry which is preliminary data.</text>
</comment>
<dbReference type="PANTHER" id="PTHR34580">
    <property type="match status" value="1"/>
</dbReference>
<protein>
    <submittedName>
        <fullName evidence="2">WYL domain-containing protein</fullName>
    </submittedName>
</protein>
<reference evidence="2" key="1">
    <citation type="submission" date="2020-12" db="EMBL/GenBank/DDBJ databases">
        <title>Genome public.</title>
        <authorList>
            <person name="Sun Q."/>
        </authorList>
    </citation>
    <scope>NUCLEOTIDE SEQUENCE</scope>
    <source>
        <strain evidence="2">CCM 8863</strain>
    </source>
</reference>